<dbReference type="Pfam" id="PF18967">
    <property type="entry name" value="PycTM"/>
    <property type="match status" value="1"/>
</dbReference>
<reference evidence="10" key="1">
    <citation type="journal article" date="2014" name="Int. J. Syst. Evol. Microbiol.">
        <title>Complete genome sequence of Corynebacterium casei LMG S-19264T (=DSM 44701T), isolated from a smear-ripened cheese.</title>
        <authorList>
            <consortium name="US DOE Joint Genome Institute (JGI-PGF)"/>
            <person name="Walter F."/>
            <person name="Albersmeier A."/>
            <person name="Kalinowski J."/>
            <person name="Ruckert C."/>
        </authorList>
    </citation>
    <scope>NUCLEOTIDE SEQUENCE</scope>
    <source>
        <strain evidence="10">CGMCC 1.12214</strain>
    </source>
</reference>
<keyword evidence="7 8" id="KW-0472">Membrane</keyword>
<evidence type="ECO:0000256" key="4">
    <source>
        <dbReference type="ARBA" id="ARBA00022741"/>
    </source>
</evidence>
<evidence type="ECO:0000313" key="11">
    <source>
        <dbReference type="Proteomes" id="UP000603912"/>
    </source>
</evidence>
<evidence type="ECO:0000313" key="10">
    <source>
        <dbReference type="EMBL" id="GGH16970.1"/>
    </source>
</evidence>
<feature type="transmembrane region" description="Helical" evidence="8">
    <location>
        <begin position="142"/>
        <end position="159"/>
    </location>
</feature>
<dbReference type="RefSeq" id="WP_188517298.1">
    <property type="nucleotide sequence ID" value="NZ_BMES01000001.1"/>
</dbReference>
<dbReference type="AlphaFoldDB" id="A0A917I5K9"/>
<accession>A0A917I5K9</accession>
<dbReference type="EMBL" id="BMES01000001">
    <property type="protein sequence ID" value="GGH16970.1"/>
    <property type="molecule type" value="Genomic_DNA"/>
</dbReference>
<evidence type="ECO:0000256" key="5">
    <source>
        <dbReference type="ARBA" id="ARBA00022989"/>
    </source>
</evidence>
<dbReference type="InterPro" id="IPR043760">
    <property type="entry name" value="PycTM_dom"/>
</dbReference>
<dbReference type="GO" id="GO:0000166">
    <property type="term" value="F:nucleotide binding"/>
    <property type="evidence" value="ECO:0007669"/>
    <property type="project" value="UniProtKB-KW"/>
</dbReference>
<keyword evidence="4" id="KW-0547">Nucleotide-binding</keyword>
<organism evidence="10 11">
    <name type="scientific">Alsobacter metallidurans</name>
    <dbReference type="NCBI Taxonomy" id="340221"/>
    <lineage>
        <taxon>Bacteria</taxon>
        <taxon>Pseudomonadati</taxon>
        <taxon>Pseudomonadota</taxon>
        <taxon>Alphaproteobacteria</taxon>
        <taxon>Hyphomicrobiales</taxon>
        <taxon>Alsobacteraceae</taxon>
        <taxon>Alsobacter</taxon>
    </lineage>
</organism>
<reference evidence="10" key="2">
    <citation type="submission" date="2020-09" db="EMBL/GenBank/DDBJ databases">
        <authorList>
            <person name="Sun Q."/>
            <person name="Zhou Y."/>
        </authorList>
    </citation>
    <scope>NUCLEOTIDE SEQUENCE</scope>
    <source>
        <strain evidence="10">CGMCC 1.12214</strain>
    </source>
</reference>
<evidence type="ECO:0000256" key="3">
    <source>
        <dbReference type="ARBA" id="ARBA00022692"/>
    </source>
</evidence>
<dbReference type="GO" id="GO:0005886">
    <property type="term" value="C:plasma membrane"/>
    <property type="evidence" value="ECO:0007669"/>
    <property type="project" value="UniProtKB-SubCell"/>
</dbReference>
<evidence type="ECO:0000256" key="7">
    <source>
        <dbReference type="ARBA" id="ARBA00023136"/>
    </source>
</evidence>
<keyword evidence="3 8" id="KW-0812">Transmembrane</keyword>
<feature type="transmembrane region" description="Helical" evidence="8">
    <location>
        <begin position="32"/>
        <end position="52"/>
    </location>
</feature>
<evidence type="ECO:0000259" key="9">
    <source>
        <dbReference type="Pfam" id="PF18967"/>
    </source>
</evidence>
<protein>
    <recommendedName>
        <fullName evidence="9">Pycsar effector protein domain-containing protein</fullName>
    </recommendedName>
</protein>
<comment type="subcellular location">
    <subcellularLocation>
        <location evidence="1">Cell membrane</location>
    </subcellularLocation>
</comment>
<evidence type="ECO:0000256" key="2">
    <source>
        <dbReference type="ARBA" id="ARBA00022475"/>
    </source>
</evidence>
<evidence type="ECO:0000256" key="1">
    <source>
        <dbReference type="ARBA" id="ARBA00004236"/>
    </source>
</evidence>
<proteinExistence type="predicted"/>
<sequence>MQSTTAKQIERAEKSLQRMIEWIGRHDSRSSAVLGIAIAMTGALSASIPALSQWNWRYAIVLAAAAIALLAALAELLRGQFPRMRATPSWFFFGTIANHPFEEYHLKVRELSDEDYLEDVLRQCHTNARILRSKFRSLKRSILALLCAALPWAAALGMGKGF</sequence>
<evidence type="ECO:0000256" key="6">
    <source>
        <dbReference type="ARBA" id="ARBA00023118"/>
    </source>
</evidence>
<keyword evidence="11" id="KW-1185">Reference proteome</keyword>
<gene>
    <name evidence="10" type="ORF">GCM10007036_18080</name>
</gene>
<dbReference type="GO" id="GO:0051607">
    <property type="term" value="P:defense response to virus"/>
    <property type="evidence" value="ECO:0007669"/>
    <property type="project" value="UniProtKB-KW"/>
</dbReference>
<keyword evidence="2" id="KW-1003">Cell membrane</keyword>
<keyword evidence="6" id="KW-0051">Antiviral defense</keyword>
<keyword evidence="5 8" id="KW-1133">Transmembrane helix</keyword>
<feature type="transmembrane region" description="Helical" evidence="8">
    <location>
        <begin position="58"/>
        <end position="77"/>
    </location>
</feature>
<name>A0A917I5K9_9HYPH</name>
<dbReference type="Proteomes" id="UP000603912">
    <property type="component" value="Unassembled WGS sequence"/>
</dbReference>
<comment type="caution">
    <text evidence="10">The sequence shown here is derived from an EMBL/GenBank/DDBJ whole genome shotgun (WGS) entry which is preliminary data.</text>
</comment>
<evidence type="ECO:0000256" key="8">
    <source>
        <dbReference type="SAM" id="Phobius"/>
    </source>
</evidence>
<feature type="domain" description="Pycsar effector protein" evidence="9">
    <location>
        <begin position="12"/>
        <end position="157"/>
    </location>
</feature>